<dbReference type="AlphaFoldDB" id="A0A4Y9SR40"/>
<organism evidence="9 10">
    <name type="scientific">Zemynaea arenosa</name>
    <dbReference type="NCBI Taxonomy" id="2561931"/>
    <lineage>
        <taxon>Bacteria</taxon>
        <taxon>Pseudomonadati</taxon>
        <taxon>Pseudomonadota</taxon>
        <taxon>Betaproteobacteria</taxon>
        <taxon>Burkholderiales</taxon>
        <taxon>Oxalobacteraceae</taxon>
        <taxon>Telluria group</taxon>
        <taxon>Zemynaea</taxon>
    </lineage>
</organism>
<dbReference type="Proteomes" id="UP000298438">
    <property type="component" value="Unassembled WGS sequence"/>
</dbReference>
<evidence type="ECO:0000259" key="7">
    <source>
        <dbReference type="Pfam" id="PF01137"/>
    </source>
</evidence>
<protein>
    <recommendedName>
        <fullName evidence="5 6">RNA 3'-terminal phosphate cyclase</fullName>
        <shortName evidence="5">RNA cyclase</shortName>
        <shortName evidence="5">RNA-3'-phosphate cyclase</shortName>
        <ecNumber evidence="5 6">6.5.1.4</ecNumber>
    </recommendedName>
</protein>
<accession>A0A4Y9SR40</accession>
<dbReference type="EMBL" id="SPVF01000022">
    <property type="protein sequence ID" value="TFW29252.1"/>
    <property type="molecule type" value="Genomic_DNA"/>
</dbReference>
<comment type="function">
    <text evidence="5">Catalyzes the conversion of 3'-phosphate to a 2',3'-cyclic phosphodiester at the end of RNA. The mechanism of action of the enzyme occurs in 3 steps: (A) adenylation of the enzyme by ATP; (B) transfer of adenylate to an RNA-N3'P to produce RNA-N3'PP5'A; (C) and attack of the adjacent 2'-hydroxyl on the 3'-phosphorus in the diester linkage to produce the cyclic end product. The biological role of this enzyme is unknown but it is likely to function in some aspects of cellular RNA processing.</text>
</comment>
<reference evidence="9 10" key="1">
    <citation type="submission" date="2019-03" db="EMBL/GenBank/DDBJ databases">
        <title>Draft Genome Sequence of Massilia arenosa sp. nov., a Novel Massilia Species Isolated from a Sandy-loam Maize Soil.</title>
        <authorList>
            <person name="Raths R."/>
            <person name="Peta V."/>
            <person name="Bucking H."/>
        </authorList>
    </citation>
    <scope>NUCLEOTIDE SEQUENCE [LARGE SCALE GENOMIC DNA]</scope>
    <source>
        <strain evidence="9 10">MC02</strain>
    </source>
</reference>
<evidence type="ECO:0000313" key="10">
    <source>
        <dbReference type="Proteomes" id="UP000298438"/>
    </source>
</evidence>
<dbReference type="PIRSF" id="PIRSF005378">
    <property type="entry name" value="RNA3'_term_phos_cycl_euk"/>
    <property type="match status" value="1"/>
</dbReference>
<dbReference type="GO" id="GO:0006396">
    <property type="term" value="P:RNA processing"/>
    <property type="evidence" value="ECO:0007669"/>
    <property type="project" value="UniProtKB-UniRule"/>
</dbReference>
<comment type="catalytic activity">
    <reaction evidence="4 5">
        <text>a 3'-end 3'-phospho-ribonucleotide-RNA + ATP = a 3'-end 2',3'-cyclophospho-ribonucleotide-RNA + AMP + diphosphate</text>
        <dbReference type="Rhea" id="RHEA:23976"/>
        <dbReference type="Rhea" id="RHEA-COMP:10463"/>
        <dbReference type="Rhea" id="RHEA-COMP:10464"/>
        <dbReference type="ChEBI" id="CHEBI:30616"/>
        <dbReference type="ChEBI" id="CHEBI:33019"/>
        <dbReference type="ChEBI" id="CHEBI:83062"/>
        <dbReference type="ChEBI" id="CHEBI:83064"/>
        <dbReference type="ChEBI" id="CHEBI:456215"/>
        <dbReference type="EC" id="6.5.1.4"/>
    </reaction>
</comment>
<dbReference type="SUPFAM" id="SSF55205">
    <property type="entry name" value="EPT/RTPC-like"/>
    <property type="match status" value="1"/>
</dbReference>
<comment type="similarity">
    <text evidence="1 5">Belongs to the RNA 3'-terminal cyclase family. Type 1 subfamily.</text>
</comment>
<keyword evidence="5" id="KW-0963">Cytoplasm</keyword>
<dbReference type="InterPro" id="IPR036553">
    <property type="entry name" value="RPTC_insert"/>
</dbReference>
<evidence type="ECO:0000256" key="3">
    <source>
        <dbReference type="ARBA" id="ARBA00022741"/>
    </source>
</evidence>
<dbReference type="NCBIfam" id="NF003246">
    <property type="entry name" value="PRK04204.1-2"/>
    <property type="match status" value="1"/>
</dbReference>
<dbReference type="GO" id="GO:0005737">
    <property type="term" value="C:cytoplasm"/>
    <property type="evidence" value="ECO:0007669"/>
    <property type="project" value="UniProtKB-SubCell"/>
</dbReference>
<dbReference type="Gene3D" id="3.30.360.20">
    <property type="entry name" value="RNA 3'-terminal phosphate cyclase, insert domain"/>
    <property type="match status" value="1"/>
</dbReference>
<dbReference type="PANTHER" id="PTHR11096">
    <property type="entry name" value="RNA 3' TERMINAL PHOSPHATE CYCLASE"/>
    <property type="match status" value="1"/>
</dbReference>
<keyword evidence="5" id="KW-0067">ATP-binding</keyword>
<gene>
    <name evidence="5" type="primary">rtcA</name>
    <name evidence="9" type="ORF">E4L96_01690</name>
</gene>
<keyword evidence="10" id="KW-1185">Reference proteome</keyword>
<feature type="domain" description="RNA 3'-terminal phosphate cyclase" evidence="7">
    <location>
        <begin position="9"/>
        <end position="324"/>
    </location>
</feature>
<dbReference type="RefSeq" id="WP_135205513.1">
    <property type="nucleotide sequence ID" value="NZ_SPVF01000022.1"/>
</dbReference>
<sequence>MIELDGSLGEGGGQMLRTSLTLSAITGRPFRMKNIRARRAKPGLQRQHLMAVQALAAVCGAEVTPVDVGVGELEFRPGAIRAGDYAFDIGTAGSTTLVVQALMPALLHADGPSSVRVTGGTHNPTAPPAHYLDRAFGRVLRQMGATFEMELERFGFYPRGGGELVLNIVPCRRLQPIELLQRGPRIHAYAEAFVAGLAPTVGRRELDILCTEFHLGDTNCRQCGLPADQGPGNTVLLTFEHAYVTEIFSAIGERGVTAETVARRVAEEASRYQASEGAAGAHLAGQLLVPFALAGGGTFSMSHLSQHTLTNAEVIQQFLPVKVHFTRGAHRTVCAVET</sequence>
<feature type="domain" description="RNA 3'-terminal phosphate cyclase insert" evidence="8">
    <location>
        <begin position="187"/>
        <end position="271"/>
    </location>
</feature>
<evidence type="ECO:0000256" key="5">
    <source>
        <dbReference type="HAMAP-Rule" id="MF_00200"/>
    </source>
</evidence>
<dbReference type="PANTHER" id="PTHR11096:SF0">
    <property type="entry name" value="RNA 3'-TERMINAL PHOSPHATE CYCLASE"/>
    <property type="match status" value="1"/>
</dbReference>
<dbReference type="GO" id="GO:0005524">
    <property type="term" value="F:ATP binding"/>
    <property type="evidence" value="ECO:0007669"/>
    <property type="project" value="UniProtKB-KW"/>
</dbReference>
<dbReference type="InterPro" id="IPR013792">
    <property type="entry name" value="RNA3'P_cycl/enolpyr_Trfase_a/b"/>
</dbReference>
<dbReference type="InterPro" id="IPR000228">
    <property type="entry name" value="RNA3'_term_phos_cyc"/>
</dbReference>
<comment type="caution">
    <text evidence="5">Lacks conserved residue(s) required for the propagation of feature annotation.</text>
</comment>
<dbReference type="InterPro" id="IPR017770">
    <property type="entry name" value="RNA3'_term_phos_cyc_type_1"/>
</dbReference>
<evidence type="ECO:0000259" key="8">
    <source>
        <dbReference type="Pfam" id="PF05189"/>
    </source>
</evidence>
<dbReference type="InterPro" id="IPR023797">
    <property type="entry name" value="RNA3'_phos_cyclase_dom"/>
</dbReference>
<evidence type="ECO:0000256" key="2">
    <source>
        <dbReference type="ARBA" id="ARBA00022598"/>
    </source>
</evidence>
<comment type="subcellular location">
    <subcellularLocation>
        <location evidence="5">Cytoplasm</location>
    </subcellularLocation>
</comment>
<dbReference type="HAMAP" id="MF_00200">
    <property type="entry name" value="RTC"/>
    <property type="match status" value="1"/>
</dbReference>
<keyword evidence="2 5" id="KW-0436">Ligase</keyword>
<dbReference type="Gene3D" id="3.65.10.20">
    <property type="entry name" value="RNA 3'-terminal phosphate cyclase domain"/>
    <property type="match status" value="1"/>
</dbReference>
<proteinExistence type="inferred from homology"/>
<dbReference type="InterPro" id="IPR037136">
    <property type="entry name" value="RNA3'_phos_cyclase_dom_sf"/>
</dbReference>
<name>A0A4Y9SR40_9BURK</name>
<evidence type="ECO:0000313" key="9">
    <source>
        <dbReference type="EMBL" id="TFW29252.1"/>
    </source>
</evidence>
<dbReference type="SUPFAM" id="SSF52913">
    <property type="entry name" value="RNA 3'-terminal phosphate cyclase, RPTC, insert domain"/>
    <property type="match status" value="1"/>
</dbReference>
<evidence type="ECO:0000256" key="6">
    <source>
        <dbReference type="NCBIfam" id="TIGR03399"/>
    </source>
</evidence>
<keyword evidence="3 5" id="KW-0547">Nucleotide-binding</keyword>
<feature type="binding site" evidence="5">
    <location>
        <position position="100"/>
    </location>
    <ligand>
        <name>ATP</name>
        <dbReference type="ChEBI" id="CHEBI:30616"/>
    </ligand>
</feature>
<comment type="caution">
    <text evidence="9">The sequence shown here is derived from an EMBL/GenBank/DDBJ whole genome shotgun (WGS) entry which is preliminary data.</text>
</comment>
<dbReference type="Pfam" id="PF01137">
    <property type="entry name" value="RTC"/>
    <property type="match status" value="1"/>
</dbReference>
<evidence type="ECO:0000256" key="1">
    <source>
        <dbReference type="ARBA" id="ARBA00009206"/>
    </source>
</evidence>
<dbReference type="EC" id="6.5.1.4" evidence="5 6"/>
<evidence type="ECO:0000256" key="4">
    <source>
        <dbReference type="ARBA" id="ARBA00024481"/>
    </source>
</evidence>
<feature type="active site" description="Tele-AMP-histidine intermediate" evidence="5">
    <location>
        <position position="307"/>
    </location>
</feature>
<dbReference type="Pfam" id="PF05189">
    <property type="entry name" value="RTC_insert"/>
    <property type="match status" value="1"/>
</dbReference>
<dbReference type="NCBIfam" id="TIGR03399">
    <property type="entry name" value="RNA_3prim_cycl"/>
    <property type="match status" value="1"/>
</dbReference>
<dbReference type="OrthoDB" id="9789235at2"/>
<dbReference type="InterPro" id="IPR013791">
    <property type="entry name" value="RNA3'-term_phos_cycl_insert"/>
</dbReference>
<dbReference type="GO" id="GO:0003963">
    <property type="term" value="F:RNA-3'-phosphate cyclase activity"/>
    <property type="evidence" value="ECO:0007669"/>
    <property type="project" value="UniProtKB-UniRule"/>
</dbReference>